<evidence type="ECO:0000313" key="4">
    <source>
        <dbReference type="EMBL" id="KGO92674.1"/>
    </source>
</evidence>
<dbReference type="Pfam" id="PF13174">
    <property type="entry name" value="TPR_6"/>
    <property type="match status" value="1"/>
</dbReference>
<feature type="repeat" description="TPR" evidence="3">
    <location>
        <begin position="170"/>
        <end position="203"/>
    </location>
</feature>
<dbReference type="GO" id="GO:0009279">
    <property type="term" value="C:cell outer membrane"/>
    <property type="evidence" value="ECO:0007669"/>
    <property type="project" value="TreeGrafter"/>
</dbReference>
<gene>
    <name evidence="4" type="ORF">Q766_11165</name>
</gene>
<dbReference type="AlphaFoldDB" id="A0A0A2MK90"/>
<comment type="caution">
    <text evidence="4">The sequence shown here is derived from an EMBL/GenBank/DDBJ whole genome shotgun (WGS) entry which is preliminary data.</text>
</comment>
<evidence type="ECO:0000256" key="3">
    <source>
        <dbReference type="PROSITE-ProRule" id="PRU00339"/>
    </source>
</evidence>
<dbReference type="Proteomes" id="UP000030111">
    <property type="component" value="Unassembled WGS sequence"/>
</dbReference>
<proteinExistence type="predicted"/>
<dbReference type="OrthoDB" id="9811837at2"/>
<dbReference type="Pfam" id="PF13181">
    <property type="entry name" value="TPR_8"/>
    <property type="match status" value="1"/>
</dbReference>
<dbReference type="EMBL" id="JRLY01000008">
    <property type="protein sequence ID" value="KGO92674.1"/>
    <property type="molecule type" value="Genomic_DNA"/>
</dbReference>
<keyword evidence="5" id="KW-1185">Reference proteome</keyword>
<dbReference type="PROSITE" id="PS50005">
    <property type="entry name" value="TPR"/>
    <property type="match status" value="3"/>
</dbReference>
<keyword evidence="2 3" id="KW-0802">TPR repeat</keyword>
<dbReference type="PANTHER" id="PTHR44858:SF1">
    <property type="entry name" value="UDP-N-ACETYLGLUCOSAMINE--PEPTIDE N-ACETYLGLUCOSAMINYLTRANSFERASE SPINDLY-RELATED"/>
    <property type="match status" value="1"/>
</dbReference>
<feature type="repeat" description="TPR" evidence="3">
    <location>
        <begin position="136"/>
        <end position="169"/>
    </location>
</feature>
<dbReference type="PANTHER" id="PTHR44858">
    <property type="entry name" value="TETRATRICOPEPTIDE REPEAT PROTEIN 6"/>
    <property type="match status" value="1"/>
</dbReference>
<protein>
    <submittedName>
        <fullName evidence="4">Uncharacterized protein</fullName>
    </submittedName>
</protein>
<evidence type="ECO:0000256" key="1">
    <source>
        <dbReference type="ARBA" id="ARBA00022737"/>
    </source>
</evidence>
<reference evidence="4 5" key="1">
    <citation type="submission" date="2013-09" db="EMBL/GenBank/DDBJ databases">
        <authorList>
            <person name="Zeng Z."/>
            <person name="Chen C."/>
        </authorList>
    </citation>
    <scope>NUCLEOTIDE SEQUENCE [LARGE SCALE GENOMIC DNA]</scope>
    <source>
        <strain evidence="4 5">WB 4.1-42</strain>
    </source>
</reference>
<dbReference type="RefSeq" id="WP_026992757.1">
    <property type="nucleotide sequence ID" value="NZ_JRLY01000008.1"/>
</dbReference>
<dbReference type="STRING" id="1121898.GCA_000422725_02398"/>
<keyword evidence="1" id="KW-0677">Repeat</keyword>
<dbReference type="InterPro" id="IPR050498">
    <property type="entry name" value="Ycf3"/>
</dbReference>
<dbReference type="InterPro" id="IPR019734">
    <property type="entry name" value="TPR_rpt"/>
</dbReference>
<dbReference type="PROSITE" id="PS50293">
    <property type="entry name" value="TPR_REGION"/>
    <property type="match status" value="1"/>
</dbReference>
<dbReference type="SUPFAM" id="SSF48452">
    <property type="entry name" value="TPR-like"/>
    <property type="match status" value="1"/>
</dbReference>
<name>A0A0A2MK90_9FLAO</name>
<dbReference type="InterPro" id="IPR011990">
    <property type="entry name" value="TPR-like_helical_dom_sf"/>
</dbReference>
<dbReference type="Pfam" id="PF00515">
    <property type="entry name" value="TPR_1"/>
    <property type="match status" value="1"/>
</dbReference>
<dbReference type="eggNOG" id="COG4783">
    <property type="taxonomic scope" value="Bacteria"/>
</dbReference>
<dbReference type="Gene3D" id="1.25.40.10">
    <property type="entry name" value="Tetratricopeptide repeat domain"/>
    <property type="match status" value="1"/>
</dbReference>
<feature type="repeat" description="TPR" evidence="3">
    <location>
        <begin position="102"/>
        <end position="135"/>
    </location>
</feature>
<evidence type="ECO:0000256" key="2">
    <source>
        <dbReference type="ARBA" id="ARBA00022803"/>
    </source>
</evidence>
<sequence>MTINNLFKAVCFILITTSGIYAQEDTATKLAADKACSCITKINFETDNKEKVTEELVKCVKGVSTTTQLPVEVQHYMVKNCQAFKTIISKAYGTDLSTNKEALKYYVEGRNYTTKAQYDLAIASYNKAITIDSQFAAAYNYLADSYDNLGKYSEAITAYKKSLAIKPNDKMPLQNLAQAYELSNDYQQAAITYEKFIALYPEDPEGYYNAGRTFCMSENYEKGTDYLMKAYQKYKETNSAAYLADTKKALDGTYNILKKQNRLDIYIQAAKKNNINIE</sequence>
<dbReference type="SMART" id="SM00028">
    <property type="entry name" value="TPR"/>
    <property type="match status" value="4"/>
</dbReference>
<evidence type="ECO:0000313" key="5">
    <source>
        <dbReference type="Proteomes" id="UP000030111"/>
    </source>
</evidence>
<organism evidence="4 5">
    <name type="scientific">Flavobacterium subsaxonicum WB 4.1-42 = DSM 21790</name>
    <dbReference type="NCBI Taxonomy" id="1121898"/>
    <lineage>
        <taxon>Bacteria</taxon>
        <taxon>Pseudomonadati</taxon>
        <taxon>Bacteroidota</taxon>
        <taxon>Flavobacteriia</taxon>
        <taxon>Flavobacteriales</taxon>
        <taxon>Flavobacteriaceae</taxon>
        <taxon>Flavobacterium</taxon>
    </lineage>
</organism>
<dbReference type="GO" id="GO:0046813">
    <property type="term" value="P:receptor-mediated virion attachment to host cell"/>
    <property type="evidence" value="ECO:0007669"/>
    <property type="project" value="TreeGrafter"/>
</dbReference>
<accession>A0A0A2MK90</accession>